<dbReference type="InParanoid" id="A0A0D2UE26"/>
<evidence type="ECO:0000256" key="3">
    <source>
        <dbReference type="ARBA" id="ARBA00022723"/>
    </source>
</evidence>
<comment type="similarity">
    <text evidence="2">Belongs to the XPA family.</text>
</comment>
<dbReference type="PANTHER" id="PTHR10142">
    <property type="entry name" value="DNA REPAIR PROTEIN COMPLEMENTING XP-A CELLS"/>
    <property type="match status" value="1"/>
</dbReference>
<evidence type="ECO:0000256" key="7">
    <source>
        <dbReference type="ARBA" id="ARBA00023125"/>
    </source>
</evidence>
<feature type="compositionally biased region" description="Polar residues" evidence="11">
    <location>
        <begin position="50"/>
        <end position="68"/>
    </location>
</feature>
<keyword evidence="4" id="KW-0227">DNA damage</keyword>
<comment type="subcellular location">
    <subcellularLocation>
        <location evidence="1">Nucleus</location>
    </subcellularLocation>
</comment>
<keyword evidence="5" id="KW-0863">Zinc-finger</keyword>
<feature type="coiled-coil region" evidence="10">
    <location>
        <begin position="343"/>
        <end position="378"/>
    </location>
</feature>
<accession>A0A0D2UE26</accession>
<organism evidence="13 14">
    <name type="scientific">Capsaspora owczarzaki (strain ATCC 30864)</name>
    <dbReference type="NCBI Taxonomy" id="595528"/>
    <lineage>
        <taxon>Eukaryota</taxon>
        <taxon>Filasterea</taxon>
        <taxon>Capsaspora</taxon>
    </lineage>
</organism>
<evidence type="ECO:0000256" key="11">
    <source>
        <dbReference type="SAM" id="MobiDB-lite"/>
    </source>
</evidence>
<evidence type="ECO:0000256" key="10">
    <source>
        <dbReference type="SAM" id="Coils"/>
    </source>
</evidence>
<feature type="domain" description="XPA C-terminal" evidence="12">
    <location>
        <begin position="280"/>
        <end position="332"/>
    </location>
</feature>
<dbReference type="PANTHER" id="PTHR10142:SF0">
    <property type="entry name" value="DNA REPAIR PROTEIN COMPLEMENTING XP-A CELLS"/>
    <property type="match status" value="1"/>
</dbReference>
<evidence type="ECO:0000256" key="4">
    <source>
        <dbReference type="ARBA" id="ARBA00022763"/>
    </source>
</evidence>
<evidence type="ECO:0000256" key="5">
    <source>
        <dbReference type="ARBA" id="ARBA00022771"/>
    </source>
</evidence>
<dbReference type="RefSeq" id="XP_004347990.1">
    <property type="nucleotide sequence ID" value="XM_004347940.2"/>
</dbReference>
<dbReference type="STRING" id="595528.A0A0D2UE26"/>
<evidence type="ECO:0000256" key="6">
    <source>
        <dbReference type="ARBA" id="ARBA00022833"/>
    </source>
</evidence>
<evidence type="ECO:0000256" key="8">
    <source>
        <dbReference type="ARBA" id="ARBA00023204"/>
    </source>
</evidence>
<dbReference type="GO" id="GO:0008270">
    <property type="term" value="F:zinc ion binding"/>
    <property type="evidence" value="ECO:0007669"/>
    <property type="project" value="UniProtKB-KW"/>
</dbReference>
<dbReference type="Pfam" id="PF01286">
    <property type="entry name" value="XPA_N"/>
    <property type="match status" value="1"/>
</dbReference>
<name>A0A0D2UE26_CAPO3</name>
<dbReference type="InterPro" id="IPR009061">
    <property type="entry name" value="DNA-bd_dom_put_sf"/>
</dbReference>
<dbReference type="AlphaFoldDB" id="A0A0D2UE26"/>
<evidence type="ECO:0000313" key="14">
    <source>
        <dbReference type="Proteomes" id="UP000008743"/>
    </source>
</evidence>
<dbReference type="GO" id="GO:1901255">
    <property type="term" value="P:nucleotide-excision repair involved in interstrand cross-link repair"/>
    <property type="evidence" value="ECO:0007669"/>
    <property type="project" value="TreeGrafter"/>
</dbReference>
<dbReference type="GO" id="GO:0000715">
    <property type="term" value="P:nucleotide-excision repair, DNA damage recognition"/>
    <property type="evidence" value="ECO:0007669"/>
    <property type="project" value="TreeGrafter"/>
</dbReference>
<dbReference type="SUPFAM" id="SSF57716">
    <property type="entry name" value="Glucocorticoid receptor-like (DNA-binding domain)"/>
    <property type="match status" value="1"/>
</dbReference>
<keyword evidence="9" id="KW-0539">Nucleus</keyword>
<dbReference type="GO" id="GO:0003684">
    <property type="term" value="F:damaged DNA binding"/>
    <property type="evidence" value="ECO:0007669"/>
    <property type="project" value="InterPro"/>
</dbReference>
<dbReference type="eggNOG" id="KOG4017">
    <property type="taxonomic scope" value="Eukaryota"/>
</dbReference>
<dbReference type="OrthoDB" id="68328at2759"/>
<dbReference type="EMBL" id="KE346365">
    <property type="protein sequence ID" value="KJE93366.1"/>
    <property type="molecule type" value="Genomic_DNA"/>
</dbReference>
<evidence type="ECO:0000256" key="1">
    <source>
        <dbReference type="ARBA" id="ARBA00004123"/>
    </source>
</evidence>
<keyword evidence="10" id="KW-0175">Coiled coil</keyword>
<dbReference type="InterPro" id="IPR037129">
    <property type="entry name" value="XPA_sf"/>
</dbReference>
<evidence type="ECO:0000256" key="9">
    <source>
        <dbReference type="ARBA" id="ARBA00023242"/>
    </source>
</evidence>
<dbReference type="Gene3D" id="3.90.530.10">
    <property type="entry name" value="XPA C-terminal domain"/>
    <property type="match status" value="1"/>
</dbReference>
<keyword evidence="14" id="KW-1185">Reference proteome</keyword>
<keyword evidence="7" id="KW-0238">DNA-binding</keyword>
<proteinExistence type="inferred from homology"/>
<dbReference type="InterPro" id="IPR022652">
    <property type="entry name" value="Znf_XPA_CS"/>
</dbReference>
<evidence type="ECO:0000256" key="2">
    <source>
        <dbReference type="ARBA" id="ARBA00005548"/>
    </source>
</evidence>
<gene>
    <name evidence="13" type="ORF">CAOG_004165</name>
</gene>
<sequence length="421" mass="46468">MASLLPADVARAERNRLRALELRQARLSARQVMGDADGPASSVAHAGATSPWSTAGAIQTAQQRASWPSSNVAGLTGGGGSGSNSGKVVDVPVKADYFRDSRAGYMLPDPERQRKIEERKAKHQKARLDQQEAIRKRRVALLAAVEAIARNGKTAATTPVATDATTVVAEAGLQGRDLASVEAELKALTDLESEVWTDSGDEVAVVSGVDQPAPSVDQPAQSADQPAPIEEHAFIPEPEGAPEFGTPCVECNDVFFESFLSKNFKLNVCNTCRGADQDEKYALITKSDARKLYLLADEDFLGHNNMFLPFITKKNPRHASWHEMQLYCIAQVEAVAFKKFGGEEGLEREMERRQQVREDQQQRKYDKQMRELRKATNAGTWVKQQKIHRHEFPPESEVYDQANDNWTKTCACGHSVTFEKM</sequence>
<evidence type="ECO:0000313" key="13">
    <source>
        <dbReference type="EMBL" id="KJE93366.1"/>
    </source>
</evidence>
<keyword evidence="8" id="KW-0234">DNA repair</keyword>
<keyword evidence="6" id="KW-0862">Zinc</keyword>
<protein>
    <recommendedName>
        <fullName evidence="12">XPA C-terminal domain-containing protein</fullName>
    </recommendedName>
</protein>
<dbReference type="InterPro" id="IPR000465">
    <property type="entry name" value="XPA/RAD14"/>
</dbReference>
<evidence type="ECO:0000259" key="12">
    <source>
        <dbReference type="Pfam" id="PF05181"/>
    </source>
</evidence>
<dbReference type="PhylomeDB" id="A0A0D2UE26"/>
<dbReference type="GO" id="GO:0070914">
    <property type="term" value="P:UV-damage excision repair"/>
    <property type="evidence" value="ECO:0007669"/>
    <property type="project" value="TreeGrafter"/>
</dbReference>
<dbReference type="GO" id="GO:0000110">
    <property type="term" value="C:nucleotide-excision repair factor 1 complex"/>
    <property type="evidence" value="ECO:0007669"/>
    <property type="project" value="TreeGrafter"/>
</dbReference>
<dbReference type="InterPro" id="IPR022656">
    <property type="entry name" value="XPA_C"/>
</dbReference>
<feature type="region of interest" description="Disordered" evidence="11">
    <location>
        <begin position="33"/>
        <end position="87"/>
    </location>
</feature>
<dbReference type="GO" id="GO:0006284">
    <property type="term" value="P:base-excision repair"/>
    <property type="evidence" value="ECO:0007669"/>
    <property type="project" value="TreeGrafter"/>
</dbReference>
<dbReference type="Proteomes" id="UP000008743">
    <property type="component" value="Unassembled WGS sequence"/>
</dbReference>
<dbReference type="Pfam" id="PF05181">
    <property type="entry name" value="XPA_C"/>
    <property type="match status" value="1"/>
</dbReference>
<dbReference type="SUPFAM" id="SSF46955">
    <property type="entry name" value="Putative DNA-binding domain"/>
    <property type="match status" value="1"/>
</dbReference>
<dbReference type="NCBIfam" id="TIGR00598">
    <property type="entry name" value="rad14"/>
    <property type="match status" value="1"/>
</dbReference>
<reference evidence="14" key="1">
    <citation type="submission" date="2011-02" db="EMBL/GenBank/DDBJ databases">
        <title>The Genome Sequence of Capsaspora owczarzaki ATCC 30864.</title>
        <authorList>
            <person name="Russ C."/>
            <person name="Cuomo C."/>
            <person name="Burger G."/>
            <person name="Gray M.W."/>
            <person name="Holland P.W.H."/>
            <person name="King N."/>
            <person name="Lang F.B.F."/>
            <person name="Roger A.J."/>
            <person name="Ruiz-Trillo I."/>
            <person name="Young S.K."/>
            <person name="Zeng Q."/>
            <person name="Gargeya S."/>
            <person name="Alvarado L."/>
            <person name="Berlin A."/>
            <person name="Chapman S.B."/>
            <person name="Chen Z."/>
            <person name="Freedman E."/>
            <person name="Gellesch M."/>
            <person name="Goldberg J."/>
            <person name="Griggs A."/>
            <person name="Gujja S."/>
            <person name="Heilman E."/>
            <person name="Heiman D."/>
            <person name="Howarth C."/>
            <person name="Mehta T."/>
            <person name="Neiman D."/>
            <person name="Pearson M."/>
            <person name="Roberts A."/>
            <person name="Saif S."/>
            <person name="Shea T."/>
            <person name="Shenoy N."/>
            <person name="Sisk P."/>
            <person name="Stolte C."/>
            <person name="Sykes S."/>
            <person name="White J."/>
            <person name="Yandava C."/>
            <person name="Haas B."/>
            <person name="Nusbaum C."/>
            <person name="Birren B."/>
        </authorList>
    </citation>
    <scope>NUCLEOTIDE SEQUENCE</scope>
    <source>
        <strain evidence="14">ATCC 30864</strain>
    </source>
</reference>
<keyword evidence="3" id="KW-0479">Metal-binding</keyword>